<reference evidence="1 2" key="1">
    <citation type="submission" date="2014-11" db="EMBL/GenBank/DDBJ databases">
        <title>Complete Genome Sequence of Pseudoalteromonas sp. Strain OCN003 Isolated from Kaneohe Bay, Oahu, Hawaii.</title>
        <authorList>
            <person name="Beurmann S."/>
            <person name="Videau P."/>
            <person name="Ushijima B."/>
            <person name="Smith A.M."/>
            <person name="Aeby G.S."/>
            <person name="Callahan S.M."/>
            <person name="Belcaid M."/>
        </authorList>
    </citation>
    <scope>NUCLEOTIDE SEQUENCE [LARGE SCALE GENOMIC DNA]</scope>
    <source>
        <strain evidence="1 2">OCN003</strain>
    </source>
</reference>
<gene>
    <name evidence="1" type="ORF">OM33_17655</name>
</gene>
<name>A0A0A7ELG8_9GAMM</name>
<dbReference type="Proteomes" id="UP000030341">
    <property type="component" value="Chromosome 2"/>
</dbReference>
<evidence type="ECO:0000313" key="2">
    <source>
        <dbReference type="Proteomes" id="UP000030341"/>
    </source>
</evidence>
<dbReference type="RefSeq" id="WP_040135543.1">
    <property type="nucleotide sequence ID" value="NZ_CP009889.1"/>
</dbReference>
<accession>A0A0A7ELG8</accession>
<evidence type="ECO:0000313" key="1">
    <source>
        <dbReference type="EMBL" id="AIY66916.1"/>
    </source>
</evidence>
<dbReference type="STRING" id="1348114.OM33_17655"/>
<dbReference type="OrthoDB" id="9864489at2"/>
<proteinExistence type="predicted"/>
<sequence length="124" mass="14129">MTDWLESSLDGFLAKLGLPMQPWQSSPHLSLQFDGDITCEISVLDSQLMVSFLTPIVLSSQTQVLAYLTKMNPIHFQKGQFFRYHWYQNQAIVQLNLAHEEVTEIALEQAFTALLNESQTIKAL</sequence>
<dbReference type="EMBL" id="CP009889">
    <property type="protein sequence ID" value="AIY66916.1"/>
    <property type="molecule type" value="Genomic_DNA"/>
</dbReference>
<dbReference type="AlphaFoldDB" id="A0A0A7ELG8"/>
<dbReference type="HOGENOM" id="CLU_2001966_0_0_6"/>
<organism evidence="1 2">
    <name type="scientific">Pseudoalteromonas piratica</name>
    <dbReference type="NCBI Taxonomy" id="1348114"/>
    <lineage>
        <taxon>Bacteria</taxon>
        <taxon>Pseudomonadati</taxon>
        <taxon>Pseudomonadota</taxon>
        <taxon>Gammaproteobacteria</taxon>
        <taxon>Alteromonadales</taxon>
        <taxon>Pseudoalteromonadaceae</taxon>
        <taxon>Pseudoalteromonas</taxon>
    </lineage>
</organism>
<evidence type="ECO:0008006" key="3">
    <source>
        <dbReference type="Google" id="ProtNLM"/>
    </source>
</evidence>
<protein>
    <recommendedName>
        <fullName evidence="3">Type III secretion chaperone SycN</fullName>
    </recommendedName>
</protein>
<dbReference type="Gene3D" id="3.30.1460.10">
    <property type="match status" value="1"/>
</dbReference>
<dbReference type="eggNOG" id="ENOG5033V7C">
    <property type="taxonomic scope" value="Bacteria"/>
</dbReference>
<keyword evidence="2" id="KW-1185">Reference proteome</keyword>
<dbReference type="KEGG" id="pseo:OM33_17655"/>